<keyword evidence="5" id="KW-1185">Reference proteome</keyword>
<comment type="subcellular location">
    <subcellularLocation>
        <location evidence="1">Membrane</location>
        <topology evidence="1">Single-pass membrane protein</topology>
    </subcellularLocation>
</comment>
<dbReference type="OrthoDB" id="785492at2759"/>
<evidence type="ECO:0000259" key="3">
    <source>
        <dbReference type="Pfam" id="PF12819"/>
    </source>
</evidence>
<dbReference type="InterPro" id="IPR032675">
    <property type="entry name" value="LRR_dom_sf"/>
</dbReference>
<feature type="signal peptide" evidence="2">
    <location>
        <begin position="1"/>
        <end position="27"/>
    </location>
</feature>
<evidence type="ECO:0000256" key="1">
    <source>
        <dbReference type="ARBA" id="ARBA00004167"/>
    </source>
</evidence>
<accession>A0A833QYZ1</accession>
<dbReference type="InterPro" id="IPR024788">
    <property type="entry name" value="Malectin-like_Carb-bd_dom"/>
</dbReference>
<keyword evidence="4" id="KW-0808">Transferase</keyword>
<evidence type="ECO:0000313" key="5">
    <source>
        <dbReference type="Proteomes" id="UP000623129"/>
    </source>
</evidence>
<feature type="domain" description="Malectin-like" evidence="3">
    <location>
        <begin position="35"/>
        <end position="349"/>
    </location>
</feature>
<keyword evidence="4" id="KW-0675">Receptor</keyword>
<dbReference type="PANTHER" id="PTHR45631">
    <property type="entry name" value="OS07G0107800 PROTEIN-RELATED"/>
    <property type="match status" value="1"/>
</dbReference>
<comment type="caution">
    <text evidence="4">The sequence shown here is derived from an EMBL/GenBank/DDBJ whole genome shotgun (WGS) entry which is preliminary data.</text>
</comment>
<dbReference type="SUPFAM" id="SSF52058">
    <property type="entry name" value="L domain-like"/>
    <property type="match status" value="1"/>
</dbReference>
<dbReference type="Pfam" id="PF12819">
    <property type="entry name" value="Malectin_like"/>
    <property type="match status" value="1"/>
</dbReference>
<reference evidence="4" key="1">
    <citation type="submission" date="2020-01" db="EMBL/GenBank/DDBJ databases">
        <title>Genome sequence of Kobresia littledalei, the first chromosome-level genome in the family Cyperaceae.</title>
        <authorList>
            <person name="Qu G."/>
        </authorList>
    </citation>
    <scope>NUCLEOTIDE SEQUENCE</scope>
    <source>
        <strain evidence="4">C.B.Clarke</strain>
        <tissue evidence="4">Leaf</tissue>
    </source>
</reference>
<feature type="chain" id="PRO_5032607673" evidence="2">
    <location>
        <begin position="28"/>
        <end position="455"/>
    </location>
</feature>
<dbReference type="InterPro" id="IPR001611">
    <property type="entry name" value="Leu-rich_rpt"/>
</dbReference>
<dbReference type="Gene3D" id="3.80.10.10">
    <property type="entry name" value="Ribonuclease Inhibitor"/>
    <property type="match status" value="1"/>
</dbReference>
<sequence>MEATPKRLDLWCLVLLLICAFATLVDSQQPGYINIDCGLTDPSYSDGVTKLTYVSDDQFIDTGLNVKIASKYAVKNLISQFLTVRSFSNGTRNCYTLKSLTAGSKYLVRALFMYGDYDSLNKPPIFDIHLGVNYWDTFTVSSVDDPYISEIITTATSNYLQVCLINKNQGTPFISGLELRPLPTRVYADANSTHSLVSNGRLDLGAKEYVRYPDDLFDRLWLPATSQGWKDISSRSLVQPKTDFMVPSFVMQTAVTTLSTLQPLTIPWHSNNESTVFLMILHFCEVEASTVREFYMFVNGDPVFTITPGASPLSVPLSLTGNTTYSVSLVASSRSRFPPLLNAFELYTIQPNGIPTYSGDVSAIETIKKNYRVNKGWSGDPCVPTDFSWTGVNCTSDSSKNPRITALNLSYSGLTGSIISAFGDLSALKSLDLSYNDLSGALPTSLDQLTALTYL</sequence>
<protein>
    <submittedName>
        <fullName evidence="4">Putative leucine-rich repeat receptor-like protein kinase</fullName>
    </submittedName>
</protein>
<organism evidence="4 5">
    <name type="scientific">Carex littledalei</name>
    <dbReference type="NCBI Taxonomy" id="544730"/>
    <lineage>
        <taxon>Eukaryota</taxon>
        <taxon>Viridiplantae</taxon>
        <taxon>Streptophyta</taxon>
        <taxon>Embryophyta</taxon>
        <taxon>Tracheophyta</taxon>
        <taxon>Spermatophyta</taxon>
        <taxon>Magnoliopsida</taxon>
        <taxon>Liliopsida</taxon>
        <taxon>Poales</taxon>
        <taxon>Cyperaceae</taxon>
        <taxon>Cyperoideae</taxon>
        <taxon>Cariceae</taxon>
        <taxon>Carex</taxon>
        <taxon>Carex subgen. Euthyceras</taxon>
    </lineage>
</organism>
<evidence type="ECO:0000256" key="2">
    <source>
        <dbReference type="SAM" id="SignalP"/>
    </source>
</evidence>
<keyword evidence="4" id="KW-0418">Kinase</keyword>
<dbReference type="Proteomes" id="UP000623129">
    <property type="component" value="Unassembled WGS sequence"/>
</dbReference>
<dbReference type="PANTHER" id="PTHR45631:SF182">
    <property type="entry name" value="OS05G0246600 PROTEIN"/>
    <property type="match status" value="1"/>
</dbReference>
<gene>
    <name evidence="4" type="ORF">FCM35_KLT17602</name>
</gene>
<dbReference type="EMBL" id="SWLB01000005">
    <property type="protein sequence ID" value="KAF3338765.1"/>
    <property type="molecule type" value="Genomic_DNA"/>
</dbReference>
<evidence type="ECO:0000313" key="4">
    <source>
        <dbReference type="EMBL" id="KAF3338765.1"/>
    </source>
</evidence>
<name>A0A833QYZ1_9POAL</name>
<keyword evidence="2" id="KW-0732">Signal</keyword>
<dbReference type="GO" id="GO:0016020">
    <property type="term" value="C:membrane"/>
    <property type="evidence" value="ECO:0007669"/>
    <property type="project" value="UniProtKB-SubCell"/>
</dbReference>
<dbReference type="AlphaFoldDB" id="A0A833QYZ1"/>
<proteinExistence type="predicted"/>
<dbReference type="Pfam" id="PF13855">
    <property type="entry name" value="LRR_8"/>
    <property type="match status" value="1"/>
</dbReference>
<dbReference type="GO" id="GO:0016301">
    <property type="term" value="F:kinase activity"/>
    <property type="evidence" value="ECO:0007669"/>
    <property type="project" value="UniProtKB-KW"/>
</dbReference>